<evidence type="ECO:0000313" key="1">
    <source>
        <dbReference type="EMBL" id="QTA78276.1"/>
    </source>
</evidence>
<dbReference type="Gene3D" id="2.10.260.10">
    <property type="match status" value="1"/>
</dbReference>
<name>A0A975B3V7_9BACT</name>
<dbReference type="EMBL" id="CP061799">
    <property type="protein sequence ID" value="QTA78276.1"/>
    <property type="molecule type" value="Genomic_DNA"/>
</dbReference>
<accession>A0A975B3V7</accession>
<evidence type="ECO:0000313" key="2">
    <source>
        <dbReference type="Proteomes" id="UP000663720"/>
    </source>
</evidence>
<dbReference type="Proteomes" id="UP000663720">
    <property type="component" value="Chromosome"/>
</dbReference>
<dbReference type="AlphaFoldDB" id="A0A975B3V7"/>
<dbReference type="SUPFAM" id="SSF89447">
    <property type="entry name" value="AbrB/MazE/MraZ-like"/>
    <property type="match status" value="1"/>
</dbReference>
<dbReference type="RefSeq" id="WP_207690159.1">
    <property type="nucleotide sequence ID" value="NZ_CP061799.1"/>
</dbReference>
<gene>
    <name evidence="1" type="ORF">dnl_04960</name>
</gene>
<dbReference type="InterPro" id="IPR037914">
    <property type="entry name" value="SpoVT-AbrB_sf"/>
</dbReference>
<proteinExistence type="predicted"/>
<keyword evidence="2" id="KW-1185">Reference proteome</keyword>
<dbReference type="KEGG" id="dli:dnl_04960"/>
<sequence length="88" mass="10166">MEQIIRIRDIKLISIGNSKGVCIPKSLLKKYNFNDSLLLEETDNGLLLRSKNNKKLSWEDTYKSMAVEKEDWSDFDISISDGLGHEEF</sequence>
<organism evidence="1 2">
    <name type="scientific">Desulfonema limicola</name>
    <dbReference type="NCBI Taxonomy" id="45656"/>
    <lineage>
        <taxon>Bacteria</taxon>
        <taxon>Pseudomonadati</taxon>
        <taxon>Thermodesulfobacteriota</taxon>
        <taxon>Desulfobacteria</taxon>
        <taxon>Desulfobacterales</taxon>
        <taxon>Desulfococcaceae</taxon>
        <taxon>Desulfonema</taxon>
    </lineage>
</organism>
<reference evidence="1" key="1">
    <citation type="journal article" date="2021" name="Microb. Physiol.">
        <title>Proteogenomic Insights into the Physiology of Marine, Sulfate-Reducing, Filamentous Desulfonema limicola and Desulfonema magnum.</title>
        <authorList>
            <person name="Schnaars V."/>
            <person name="Wohlbrand L."/>
            <person name="Scheve S."/>
            <person name="Hinrichs C."/>
            <person name="Reinhardt R."/>
            <person name="Rabus R."/>
        </authorList>
    </citation>
    <scope>NUCLEOTIDE SEQUENCE</scope>
    <source>
        <strain evidence="1">5ac10</strain>
    </source>
</reference>
<protein>
    <submittedName>
        <fullName evidence="1">AbrB domain-containing protein</fullName>
    </submittedName>
</protein>